<dbReference type="PANTHER" id="PTHR12526:SF510">
    <property type="entry name" value="D-INOSITOL 3-PHOSPHATE GLYCOSYLTRANSFERASE"/>
    <property type="match status" value="1"/>
</dbReference>
<dbReference type="InterPro" id="IPR001296">
    <property type="entry name" value="Glyco_trans_1"/>
</dbReference>
<dbReference type="EMBL" id="CP068047">
    <property type="protein sequence ID" value="QQR35433.1"/>
    <property type="molecule type" value="Genomic_DNA"/>
</dbReference>
<keyword evidence="2" id="KW-0808">Transferase</keyword>
<accession>A0ABX7BU36</accession>
<keyword evidence="5" id="KW-1185">Reference proteome</keyword>
<proteinExistence type="predicted"/>
<dbReference type="CDD" id="cd03801">
    <property type="entry name" value="GT4_PimA-like"/>
    <property type="match status" value="1"/>
</dbReference>
<evidence type="ECO:0000259" key="3">
    <source>
        <dbReference type="Pfam" id="PF00534"/>
    </source>
</evidence>
<dbReference type="Proteomes" id="UP000595460">
    <property type="component" value="Chromosome"/>
</dbReference>
<evidence type="ECO:0000313" key="4">
    <source>
        <dbReference type="EMBL" id="QQR35433.1"/>
    </source>
</evidence>
<name>A0ABX7BU36_9HYPH</name>
<evidence type="ECO:0000256" key="2">
    <source>
        <dbReference type="ARBA" id="ARBA00022679"/>
    </source>
</evidence>
<evidence type="ECO:0000256" key="1">
    <source>
        <dbReference type="ARBA" id="ARBA00022676"/>
    </source>
</evidence>
<sequence>MTSADVVHHDGDGDNAQATLRVLLVGGSSDRPGGVEAFCERAKQALAGDDSVKLEHLTTSTAFFRPRGLPRLLGEMRQLIRYRRWSPDVVWFQWVNVVDLAFLVLARLCGYRVVVTPHLGANWRSQRNPALRRLGSLVMRLANQFALLSPTQAVELSLPQGVPSRMIRTFLPQEMWAADGQQADTTTGKLRLIHSARLSAGKGSFLFLEVCAGLKRAGALFEASLAGGADDQTMAEIQARIAALGLSDDVRYVGWLKTDAMMARLRESDVLVHLSIMDSYPLIVLESLASGAFPLCLDLAGARHMTETYDGAVVSEGSAVVDAVSFLLANPAATLRDRARVAAAKVRADHAWSNAAMTLKAALS</sequence>
<dbReference type="PANTHER" id="PTHR12526">
    <property type="entry name" value="GLYCOSYLTRANSFERASE"/>
    <property type="match status" value="1"/>
</dbReference>
<gene>
    <name evidence="4" type="ORF">JI749_13870</name>
</gene>
<protein>
    <submittedName>
        <fullName evidence="4">Glycosyltransferase family 4 protein</fullName>
    </submittedName>
</protein>
<dbReference type="Gene3D" id="3.40.50.2000">
    <property type="entry name" value="Glycogen Phosphorylase B"/>
    <property type="match status" value="2"/>
</dbReference>
<dbReference type="SUPFAM" id="SSF53756">
    <property type="entry name" value="UDP-Glycosyltransferase/glycogen phosphorylase"/>
    <property type="match status" value="1"/>
</dbReference>
<dbReference type="Pfam" id="PF00534">
    <property type="entry name" value="Glycos_transf_1"/>
    <property type="match status" value="1"/>
</dbReference>
<keyword evidence="1" id="KW-0328">Glycosyltransferase</keyword>
<feature type="domain" description="Glycosyl transferase family 1" evidence="3">
    <location>
        <begin position="187"/>
        <end position="343"/>
    </location>
</feature>
<organism evidence="4 5">
    <name type="scientific">Devosia oryziradicis</name>
    <dbReference type="NCBI Taxonomy" id="2801335"/>
    <lineage>
        <taxon>Bacteria</taxon>
        <taxon>Pseudomonadati</taxon>
        <taxon>Pseudomonadota</taxon>
        <taxon>Alphaproteobacteria</taxon>
        <taxon>Hyphomicrobiales</taxon>
        <taxon>Devosiaceae</taxon>
        <taxon>Devosia</taxon>
    </lineage>
</organism>
<reference evidence="4 5" key="1">
    <citation type="submission" date="2021-01" db="EMBL/GenBank/DDBJ databases">
        <title>Genome seq and assembly of Devosia sp. G19.</title>
        <authorList>
            <person name="Chhetri G."/>
        </authorList>
    </citation>
    <scope>NUCLEOTIDE SEQUENCE [LARGE SCALE GENOMIC DNA]</scope>
    <source>
        <strain evidence="4 5">G19</strain>
    </source>
</reference>
<dbReference type="RefSeq" id="WP_201655037.1">
    <property type="nucleotide sequence ID" value="NZ_CP068047.1"/>
</dbReference>
<evidence type="ECO:0000313" key="5">
    <source>
        <dbReference type="Proteomes" id="UP000595460"/>
    </source>
</evidence>